<accession>A0ABQ6PHW0</accession>
<keyword evidence="2" id="KW-1185">Reference proteome</keyword>
<dbReference type="RefSeq" id="WP_338222300.1">
    <property type="nucleotide sequence ID" value="NZ_BTPD01000001.1"/>
</dbReference>
<proteinExistence type="predicted"/>
<gene>
    <name evidence="1" type="ORF">Aconfl_01240</name>
</gene>
<comment type="caution">
    <text evidence="1">The sequence shown here is derived from an EMBL/GenBank/DDBJ whole genome shotgun (WGS) entry which is preliminary data.</text>
</comment>
<organism evidence="1 2">
    <name type="scientific">Algoriphagus confluentis</name>
    <dbReference type="NCBI Taxonomy" id="1697556"/>
    <lineage>
        <taxon>Bacteria</taxon>
        <taxon>Pseudomonadati</taxon>
        <taxon>Bacteroidota</taxon>
        <taxon>Cytophagia</taxon>
        <taxon>Cytophagales</taxon>
        <taxon>Cyclobacteriaceae</taxon>
        <taxon>Algoriphagus</taxon>
    </lineage>
</organism>
<sequence length="131" mass="14534">MGKLTAEQARSLSDQFYFLGMAIGDYRYTHWDKLTLEENKELSDSQFAILKTGEDMLAMAPQLVMEEAQTSLDQIQGLTKEIQDTIKNLKTIQKAIDVAAGILVLGAAILDRNPAEISQNLSGLISLWKSD</sequence>
<reference evidence="1 2" key="1">
    <citation type="submission" date="2023-08" db="EMBL/GenBank/DDBJ databases">
        <title>Draft genome sequence of Algoriphagus confluentis.</title>
        <authorList>
            <person name="Takatani N."/>
            <person name="Hosokawa M."/>
            <person name="Sawabe T."/>
        </authorList>
    </citation>
    <scope>NUCLEOTIDE SEQUENCE [LARGE SCALE GENOMIC DNA]</scope>
    <source>
        <strain evidence="1 2">NBRC 111222</strain>
    </source>
</reference>
<dbReference type="Proteomes" id="UP001338309">
    <property type="component" value="Unassembled WGS sequence"/>
</dbReference>
<evidence type="ECO:0000313" key="1">
    <source>
        <dbReference type="EMBL" id="GMQ27482.1"/>
    </source>
</evidence>
<name>A0ABQ6PHW0_9BACT</name>
<dbReference type="EMBL" id="BTPD01000001">
    <property type="protein sequence ID" value="GMQ27482.1"/>
    <property type="molecule type" value="Genomic_DNA"/>
</dbReference>
<evidence type="ECO:0000313" key="2">
    <source>
        <dbReference type="Proteomes" id="UP001338309"/>
    </source>
</evidence>
<protein>
    <submittedName>
        <fullName evidence="1">Uncharacterized protein</fullName>
    </submittedName>
</protein>